<dbReference type="AlphaFoldDB" id="A0A1D3TNB2"/>
<comment type="similarity">
    <text evidence="1">Belongs to the UPF0111 family.</text>
</comment>
<dbReference type="InterPro" id="IPR018445">
    <property type="entry name" value="Put_Phosphate_transp_reg"/>
</dbReference>
<dbReference type="InterPro" id="IPR038078">
    <property type="entry name" value="PhoU-like_sf"/>
</dbReference>
<accession>A0A1D3TNB2</accession>
<evidence type="ECO:0000313" key="2">
    <source>
        <dbReference type="EMBL" id="SCP94812.1"/>
    </source>
</evidence>
<protein>
    <recommendedName>
        <fullName evidence="4">Phosphate transport regulator (Distant homolog of PhoU)</fullName>
    </recommendedName>
</protein>
<dbReference type="RefSeq" id="WP_091228517.1">
    <property type="nucleotide sequence ID" value="NZ_FMKA01000001.1"/>
</dbReference>
<dbReference type="PANTHER" id="PTHR37298:SF1">
    <property type="entry name" value="UPF0111 PROTEIN YKAA"/>
    <property type="match status" value="1"/>
</dbReference>
<dbReference type="InterPro" id="IPR052912">
    <property type="entry name" value="UPF0111_domain"/>
</dbReference>
<dbReference type="STRING" id="1619234.SAMN05421730_100169"/>
<evidence type="ECO:0008006" key="4">
    <source>
        <dbReference type="Google" id="ProtNLM"/>
    </source>
</evidence>
<gene>
    <name evidence="2" type="ORF">SAMN05421730_100169</name>
</gene>
<reference evidence="2 3" key="1">
    <citation type="submission" date="2016-09" db="EMBL/GenBank/DDBJ databases">
        <authorList>
            <person name="Capua I."/>
            <person name="De Benedictis P."/>
            <person name="Joannis T."/>
            <person name="Lombin L.H."/>
            <person name="Cattoli G."/>
        </authorList>
    </citation>
    <scope>NUCLEOTIDE SEQUENCE [LARGE SCALE GENOMIC DNA]</scope>
    <source>
        <strain evidence="2 3">GluBS11</strain>
    </source>
</reference>
<name>A0A1D3TNB2_9FIRM</name>
<evidence type="ECO:0000313" key="3">
    <source>
        <dbReference type="Proteomes" id="UP000199315"/>
    </source>
</evidence>
<sequence>MLFDFRKNKKYDYIAEFEKLGHYSTLAAEFLHAVLKEYEPADMSLKLAKMHEIEHAADVEKKEMYGMLIDEFLAPIEKDDIIRLSHEIDTVTDSIEDVLISINIFGIENIHSEMTAFSELLVDCCGHMNRALAELQNYQNSNTLFDHIDSVRRHKSRGKELYIKSLRNIFEIASGPVDIMAYTEIYTRFVECFENCKKVTNTVERIVIKNL</sequence>
<organism evidence="2 3">
    <name type="scientific">Anaerobium acetethylicum</name>
    <dbReference type="NCBI Taxonomy" id="1619234"/>
    <lineage>
        <taxon>Bacteria</taxon>
        <taxon>Bacillati</taxon>
        <taxon>Bacillota</taxon>
        <taxon>Clostridia</taxon>
        <taxon>Lachnospirales</taxon>
        <taxon>Lachnospiraceae</taxon>
        <taxon>Anaerobium</taxon>
    </lineage>
</organism>
<keyword evidence="3" id="KW-1185">Reference proteome</keyword>
<dbReference type="Gene3D" id="1.20.58.220">
    <property type="entry name" value="Phosphate transport system protein phou homolog 2, domain 2"/>
    <property type="match status" value="1"/>
</dbReference>
<dbReference type="Pfam" id="PF01865">
    <property type="entry name" value="PhoU_div"/>
    <property type="match status" value="1"/>
</dbReference>
<proteinExistence type="inferred from homology"/>
<dbReference type="PANTHER" id="PTHR37298">
    <property type="entry name" value="UPF0111 PROTEIN YKAA"/>
    <property type="match status" value="1"/>
</dbReference>
<dbReference type="OrthoDB" id="9797568at2"/>
<dbReference type="EMBL" id="FMKA01000001">
    <property type="protein sequence ID" value="SCP94812.1"/>
    <property type="molecule type" value="Genomic_DNA"/>
</dbReference>
<dbReference type="Proteomes" id="UP000199315">
    <property type="component" value="Unassembled WGS sequence"/>
</dbReference>
<evidence type="ECO:0000256" key="1">
    <source>
        <dbReference type="ARBA" id="ARBA00008591"/>
    </source>
</evidence>